<keyword evidence="3 7" id="KW-0597">Phosphoprotein</keyword>
<evidence type="ECO:0000313" key="14">
    <source>
        <dbReference type="Proteomes" id="UP000236752"/>
    </source>
</evidence>
<evidence type="ECO:0000259" key="11">
    <source>
        <dbReference type="PROSITE" id="PS50112"/>
    </source>
</evidence>
<dbReference type="SMART" id="SM00448">
    <property type="entry name" value="REC"/>
    <property type="match status" value="1"/>
</dbReference>
<dbReference type="NCBIfam" id="TIGR00229">
    <property type="entry name" value="sensory_box"/>
    <property type="match status" value="1"/>
</dbReference>
<dbReference type="GO" id="GO:0000155">
    <property type="term" value="F:phosphorelay sensor kinase activity"/>
    <property type="evidence" value="ECO:0007669"/>
    <property type="project" value="InterPro"/>
</dbReference>
<dbReference type="InterPro" id="IPR003661">
    <property type="entry name" value="HisK_dim/P_dom"/>
</dbReference>
<dbReference type="InterPro" id="IPR035965">
    <property type="entry name" value="PAS-like_dom_sf"/>
</dbReference>
<evidence type="ECO:0000256" key="8">
    <source>
        <dbReference type="SAM" id="Phobius"/>
    </source>
</evidence>
<dbReference type="CDD" id="cd00082">
    <property type="entry name" value="HisKA"/>
    <property type="match status" value="1"/>
</dbReference>
<dbReference type="PROSITE" id="PS50110">
    <property type="entry name" value="RESPONSE_REGULATORY"/>
    <property type="match status" value="1"/>
</dbReference>
<feature type="domain" description="Histidine kinase" evidence="9">
    <location>
        <begin position="361"/>
        <end position="580"/>
    </location>
</feature>
<dbReference type="InterPro" id="IPR005467">
    <property type="entry name" value="His_kinase_dom"/>
</dbReference>
<feature type="domain" description="PAS" evidence="11">
    <location>
        <begin position="220"/>
        <end position="256"/>
    </location>
</feature>
<keyword evidence="6" id="KW-0902">Two-component regulatory system</keyword>
<evidence type="ECO:0000256" key="2">
    <source>
        <dbReference type="ARBA" id="ARBA00012438"/>
    </source>
</evidence>
<dbReference type="InterPro" id="IPR000014">
    <property type="entry name" value="PAS"/>
</dbReference>
<keyword evidence="8" id="KW-0472">Membrane</keyword>
<evidence type="ECO:0000256" key="3">
    <source>
        <dbReference type="ARBA" id="ARBA00022553"/>
    </source>
</evidence>
<dbReference type="InterPro" id="IPR036641">
    <property type="entry name" value="HPT_dom_sf"/>
</dbReference>
<comment type="catalytic activity">
    <reaction evidence="1">
        <text>ATP + protein L-histidine = ADP + protein N-phospho-L-histidine.</text>
        <dbReference type="EC" id="2.7.13.3"/>
    </reaction>
</comment>
<dbReference type="EC" id="2.7.13.3" evidence="2"/>
<dbReference type="InterPro" id="IPR011006">
    <property type="entry name" value="CheY-like_superfamily"/>
</dbReference>
<dbReference type="SUPFAM" id="SSF52172">
    <property type="entry name" value="CheY-like"/>
    <property type="match status" value="1"/>
</dbReference>
<organism evidence="13 14">
    <name type="scientific">Thalassococcus halodurans</name>
    <dbReference type="NCBI Taxonomy" id="373675"/>
    <lineage>
        <taxon>Bacteria</taxon>
        <taxon>Pseudomonadati</taxon>
        <taxon>Pseudomonadota</taxon>
        <taxon>Alphaproteobacteria</taxon>
        <taxon>Rhodobacterales</taxon>
        <taxon>Roseobacteraceae</taxon>
        <taxon>Thalassococcus</taxon>
    </lineage>
</organism>
<dbReference type="SUPFAM" id="SSF55785">
    <property type="entry name" value="PYP-like sensor domain (PAS domain)"/>
    <property type="match status" value="1"/>
</dbReference>
<dbReference type="InterPro" id="IPR036097">
    <property type="entry name" value="HisK_dim/P_sf"/>
</dbReference>
<protein>
    <recommendedName>
        <fullName evidence="2">histidine kinase</fullName>
        <ecNumber evidence="2">2.7.13.3</ecNumber>
    </recommendedName>
</protein>
<dbReference type="SUPFAM" id="SSF55874">
    <property type="entry name" value="ATPase domain of HSP90 chaperone/DNA topoisomerase II/histidine kinase"/>
    <property type="match status" value="1"/>
</dbReference>
<feature type="domain" description="PAC" evidence="12">
    <location>
        <begin position="293"/>
        <end position="343"/>
    </location>
</feature>
<dbReference type="InterPro" id="IPR000700">
    <property type="entry name" value="PAS-assoc_C"/>
</dbReference>
<dbReference type="Gene3D" id="3.30.565.10">
    <property type="entry name" value="Histidine kinase-like ATPase, C-terminal domain"/>
    <property type="match status" value="1"/>
</dbReference>
<evidence type="ECO:0000259" key="12">
    <source>
        <dbReference type="PROSITE" id="PS50113"/>
    </source>
</evidence>
<dbReference type="Proteomes" id="UP000236752">
    <property type="component" value="Unassembled WGS sequence"/>
</dbReference>
<dbReference type="SMART" id="SM00388">
    <property type="entry name" value="HisKA"/>
    <property type="match status" value="1"/>
</dbReference>
<dbReference type="Pfam" id="PF00512">
    <property type="entry name" value="HisKA"/>
    <property type="match status" value="1"/>
</dbReference>
<dbReference type="Pfam" id="PF00072">
    <property type="entry name" value="Response_reg"/>
    <property type="match status" value="1"/>
</dbReference>
<dbReference type="Gene3D" id="3.40.50.2300">
    <property type="match status" value="1"/>
</dbReference>
<dbReference type="InterPro" id="IPR001789">
    <property type="entry name" value="Sig_transdc_resp-reg_receiver"/>
</dbReference>
<feature type="modified residue" description="4-aspartylphosphate" evidence="7">
    <location>
        <position position="654"/>
    </location>
</feature>
<reference evidence="13 14" key="1">
    <citation type="submission" date="2016-10" db="EMBL/GenBank/DDBJ databases">
        <authorList>
            <person name="de Groot N.N."/>
        </authorList>
    </citation>
    <scope>NUCLEOTIDE SEQUENCE [LARGE SCALE GENOMIC DNA]</scope>
    <source>
        <strain evidence="13 14">DSM 26915</strain>
    </source>
</reference>
<dbReference type="CDD" id="cd17546">
    <property type="entry name" value="REC_hyHK_CKI1_RcsC-like"/>
    <property type="match status" value="1"/>
</dbReference>
<evidence type="ECO:0000256" key="1">
    <source>
        <dbReference type="ARBA" id="ARBA00000085"/>
    </source>
</evidence>
<dbReference type="PRINTS" id="PR00344">
    <property type="entry name" value="BCTRLSENSOR"/>
</dbReference>
<dbReference type="SUPFAM" id="SSF47384">
    <property type="entry name" value="Homodimeric domain of signal transducing histidine kinase"/>
    <property type="match status" value="1"/>
</dbReference>
<evidence type="ECO:0000259" key="10">
    <source>
        <dbReference type="PROSITE" id="PS50110"/>
    </source>
</evidence>
<dbReference type="FunFam" id="3.30.565.10:FF:000010">
    <property type="entry name" value="Sensor histidine kinase RcsC"/>
    <property type="match status" value="1"/>
</dbReference>
<dbReference type="SMART" id="SM00387">
    <property type="entry name" value="HATPase_c"/>
    <property type="match status" value="1"/>
</dbReference>
<dbReference type="InterPro" id="IPR004358">
    <property type="entry name" value="Sig_transdc_His_kin-like_C"/>
</dbReference>
<dbReference type="InterPro" id="IPR036890">
    <property type="entry name" value="HATPase_C_sf"/>
</dbReference>
<dbReference type="EMBL" id="FNUZ01000001">
    <property type="protein sequence ID" value="SEF45705.1"/>
    <property type="molecule type" value="Genomic_DNA"/>
</dbReference>
<keyword evidence="5" id="KW-0418">Kinase</keyword>
<dbReference type="PROSITE" id="PS50109">
    <property type="entry name" value="HIS_KIN"/>
    <property type="match status" value="1"/>
</dbReference>
<gene>
    <name evidence="13" type="ORF">SAMN04488045_0107</name>
</gene>
<proteinExistence type="predicted"/>
<evidence type="ECO:0000313" key="13">
    <source>
        <dbReference type="EMBL" id="SEF45705.1"/>
    </source>
</evidence>
<dbReference type="Pfam" id="PF13426">
    <property type="entry name" value="PAS_9"/>
    <property type="match status" value="1"/>
</dbReference>
<dbReference type="SUPFAM" id="SSF47226">
    <property type="entry name" value="Histidine-containing phosphotransfer domain, HPT domain"/>
    <property type="match status" value="1"/>
</dbReference>
<dbReference type="PANTHER" id="PTHR43047">
    <property type="entry name" value="TWO-COMPONENT HISTIDINE PROTEIN KINASE"/>
    <property type="match status" value="1"/>
</dbReference>
<dbReference type="AlphaFoldDB" id="A0A1H5S529"/>
<dbReference type="InterPro" id="IPR003594">
    <property type="entry name" value="HATPase_dom"/>
</dbReference>
<keyword evidence="8" id="KW-0812">Transmembrane</keyword>
<dbReference type="Gene3D" id="3.30.450.20">
    <property type="entry name" value="PAS domain"/>
    <property type="match status" value="1"/>
</dbReference>
<dbReference type="PROSITE" id="PS50113">
    <property type="entry name" value="PAC"/>
    <property type="match status" value="1"/>
</dbReference>
<keyword evidence="8" id="KW-1133">Transmembrane helix</keyword>
<sequence>MSVGTRIRAAMRRLMSVKLLAATVVVCLAFVVGLSWMISKEIDKISTATSDNAQWTVAQVDVELLRYRLALETDGGDPADLRNLRRRFDVFYSRMSTLLYGNSFIQLRNSPNFAGSLDRLLTFLEETVPIIDGDDPQLIAALPDLQKAAVEITPVAREMTLAGLAAFAENTRDRRQEVMKTLVILAVFVMILLAILIVAAAKLMQMNTIARRHAAEVEQASEQLKTIVETSLDAIVLADFRGRILTQNPAADTMFGSLQDRATINLKDLFSPDETKEKFDFIGTGKPLPAGSRRFEIQSLHKDGIYFPAEVSIDRSGGGEEQMYVAYIRDISRRKNAEDALRDARDRALAGEKAKSEFLAVMSHEMRTPLNGILGTMQLMRPLSTGQRENELLDRMESSGRLLLSLVNDVLDLSKYEAGKLTLEDRAFALPDLLKGIVDTNRPMATANGNSLNWSWVGPERNWVRGDQRRLRQILLNLVSNAVKFTRNGEVEIEVEEMASPSGTIEFRVIDTGIGIGEDDIERIFQDFETLDSSYARQAGGTGLGLGIVRRLVNMMGGEIGAESEPGEGSLFWVRIPFNSVDQSDVVNDDVEVPITTPTGERSLSVLLVEDNEINRFVARELLNSEGHKVTEAANGQEGVELANETLFDLILMDISMPVKDGVAATIEIRAGDGASSGTPIIAVTAHALPEEVEGFLKSGMQDCLSKPIERNALKRILAQVAYSNAVVTTDKVAHQNGTKLPYFDPSQLEALASALGFEQVETLINRLRAEGSATTDRLMGMSTNDPELAAVVHQFAGSCASFGLTSLRESLYGIEGKKKSGALVSNSEIEALKPLWKKSESALLSWASQQRDYNG</sequence>
<evidence type="ECO:0000256" key="4">
    <source>
        <dbReference type="ARBA" id="ARBA00022679"/>
    </source>
</evidence>
<accession>A0A1H5S529</accession>
<evidence type="ECO:0000259" key="9">
    <source>
        <dbReference type="PROSITE" id="PS50109"/>
    </source>
</evidence>
<dbReference type="CDD" id="cd16922">
    <property type="entry name" value="HATPase_EvgS-ArcB-TorS-like"/>
    <property type="match status" value="1"/>
</dbReference>
<keyword evidence="14" id="KW-1185">Reference proteome</keyword>
<dbReference type="PANTHER" id="PTHR43047:SF64">
    <property type="entry name" value="HISTIDINE KINASE CONTAINING CHEY-HOMOLOGOUS RECEIVER DOMAIN AND PAS DOMAIN-RELATED"/>
    <property type="match status" value="1"/>
</dbReference>
<evidence type="ECO:0000256" key="6">
    <source>
        <dbReference type="ARBA" id="ARBA00023012"/>
    </source>
</evidence>
<evidence type="ECO:0000256" key="7">
    <source>
        <dbReference type="PROSITE-ProRule" id="PRU00169"/>
    </source>
</evidence>
<dbReference type="CDD" id="cd00130">
    <property type="entry name" value="PAS"/>
    <property type="match status" value="1"/>
</dbReference>
<dbReference type="Pfam" id="PF02518">
    <property type="entry name" value="HATPase_c"/>
    <property type="match status" value="1"/>
</dbReference>
<feature type="transmembrane region" description="Helical" evidence="8">
    <location>
        <begin position="182"/>
        <end position="203"/>
    </location>
</feature>
<name>A0A1H5S529_9RHOB</name>
<evidence type="ECO:0000256" key="5">
    <source>
        <dbReference type="ARBA" id="ARBA00022777"/>
    </source>
</evidence>
<dbReference type="Gene3D" id="1.20.120.160">
    <property type="entry name" value="HPT domain"/>
    <property type="match status" value="1"/>
</dbReference>
<feature type="domain" description="Response regulatory" evidence="10">
    <location>
        <begin position="605"/>
        <end position="722"/>
    </location>
</feature>
<keyword evidence="4" id="KW-0808">Transferase</keyword>
<dbReference type="Gene3D" id="1.10.287.130">
    <property type="match status" value="1"/>
</dbReference>
<dbReference type="PROSITE" id="PS50112">
    <property type="entry name" value="PAS"/>
    <property type="match status" value="1"/>
</dbReference>